<accession>A0A916ZK67</accession>
<feature type="domain" description="Ice-binding protein C-terminal" evidence="2">
    <location>
        <begin position="151"/>
        <end position="175"/>
    </location>
</feature>
<gene>
    <name evidence="3" type="ORF">GCM10011529_04400</name>
</gene>
<feature type="signal peptide" evidence="1">
    <location>
        <begin position="1"/>
        <end position="24"/>
    </location>
</feature>
<dbReference type="Proteomes" id="UP000635071">
    <property type="component" value="Unassembled WGS sequence"/>
</dbReference>
<sequence length="182" mass="18883">MIDRFSLLAAVTLAVATFAAPASAVSLTGLTVQVAHEFPELGSFDFGPANYTVGTTAPLSYYGLADISVGATTFTINVFCGARCTWSPADFNGFVLFDTYSVASPFSVSINSATSYAGFDASRISFDDNTVRVNLAGLDANGLIVINVAGSVPEPRSWAMLIAGFGLVGAAMRKRSKATLAA</sequence>
<reference evidence="3" key="1">
    <citation type="journal article" date="2014" name="Int. J. Syst. Evol. Microbiol.">
        <title>Complete genome sequence of Corynebacterium casei LMG S-19264T (=DSM 44701T), isolated from a smear-ripened cheese.</title>
        <authorList>
            <consortium name="US DOE Joint Genome Institute (JGI-PGF)"/>
            <person name="Walter F."/>
            <person name="Albersmeier A."/>
            <person name="Kalinowski J."/>
            <person name="Ruckert C."/>
        </authorList>
    </citation>
    <scope>NUCLEOTIDE SEQUENCE</scope>
    <source>
        <strain evidence="3">CGMCC 1.15519</strain>
    </source>
</reference>
<evidence type="ECO:0000259" key="2">
    <source>
        <dbReference type="Pfam" id="PF07589"/>
    </source>
</evidence>
<evidence type="ECO:0000313" key="3">
    <source>
        <dbReference type="EMBL" id="GGE01191.1"/>
    </source>
</evidence>
<organism evidence="3 4">
    <name type="scientific">Sandarakinorhabdus glacialis</name>
    <dbReference type="NCBI Taxonomy" id="1614636"/>
    <lineage>
        <taxon>Bacteria</taxon>
        <taxon>Pseudomonadati</taxon>
        <taxon>Pseudomonadota</taxon>
        <taxon>Alphaproteobacteria</taxon>
        <taxon>Sphingomonadales</taxon>
        <taxon>Sphingosinicellaceae</taxon>
        <taxon>Sandarakinorhabdus</taxon>
    </lineage>
</organism>
<evidence type="ECO:0000256" key="1">
    <source>
        <dbReference type="SAM" id="SignalP"/>
    </source>
</evidence>
<dbReference type="NCBIfam" id="TIGR02595">
    <property type="entry name" value="PEP_CTERM"/>
    <property type="match status" value="1"/>
</dbReference>
<protein>
    <recommendedName>
        <fullName evidence="2">Ice-binding protein C-terminal domain-containing protein</fullName>
    </recommendedName>
</protein>
<name>A0A916ZK67_9SPHN</name>
<dbReference type="Pfam" id="PF07589">
    <property type="entry name" value="PEP-CTERM"/>
    <property type="match status" value="1"/>
</dbReference>
<feature type="chain" id="PRO_5037632660" description="Ice-binding protein C-terminal domain-containing protein" evidence="1">
    <location>
        <begin position="25"/>
        <end position="182"/>
    </location>
</feature>
<keyword evidence="1" id="KW-0732">Signal</keyword>
<dbReference type="InterPro" id="IPR013424">
    <property type="entry name" value="Ice-binding_C"/>
</dbReference>
<dbReference type="EMBL" id="BMJM01000001">
    <property type="protein sequence ID" value="GGE01191.1"/>
    <property type="molecule type" value="Genomic_DNA"/>
</dbReference>
<proteinExistence type="predicted"/>
<keyword evidence="4" id="KW-1185">Reference proteome</keyword>
<reference evidence="3" key="2">
    <citation type="submission" date="2020-09" db="EMBL/GenBank/DDBJ databases">
        <authorList>
            <person name="Sun Q."/>
            <person name="Zhou Y."/>
        </authorList>
    </citation>
    <scope>NUCLEOTIDE SEQUENCE</scope>
    <source>
        <strain evidence="3">CGMCC 1.15519</strain>
    </source>
</reference>
<comment type="caution">
    <text evidence="3">The sequence shown here is derived from an EMBL/GenBank/DDBJ whole genome shotgun (WGS) entry which is preliminary data.</text>
</comment>
<evidence type="ECO:0000313" key="4">
    <source>
        <dbReference type="Proteomes" id="UP000635071"/>
    </source>
</evidence>
<dbReference type="AlphaFoldDB" id="A0A916ZK67"/>
<dbReference type="NCBIfam" id="NF035944">
    <property type="entry name" value="PEPxxWA-CTERM"/>
    <property type="match status" value="1"/>
</dbReference>